<gene>
    <name evidence="1" type="ordered locus">Cyagr_0170</name>
</gene>
<dbReference type="KEGG" id="cgc:Cyagr_0170"/>
<protein>
    <submittedName>
        <fullName evidence="1">RNA polymerase sigma factor, sigma-70 family</fullName>
    </submittedName>
</protein>
<organism evidence="1 2">
    <name type="scientific">Cyanobium gracile (strain ATCC 27147 / PCC 6307)</name>
    <dbReference type="NCBI Taxonomy" id="292564"/>
    <lineage>
        <taxon>Bacteria</taxon>
        <taxon>Bacillati</taxon>
        <taxon>Cyanobacteriota</taxon>
        <taxon>Cyanophyceae</taxon>
        <taxon>Synechococcales</taxon>
        <taxon>Prochlorococcaceae</taxon>
        <taxon>Cyanobium</taxon>
    </lineage>
</organism>
<evidence type="ECO:0000313" key="1">
    <source>
        <dbReference type="EMBL" id="AFY27378.1"/>
    </source>
</evidence>
<dbReference type="RefSeq" id="WP_015107837.1">
    <property type="nucleotide sequence ID" value="NC_019675.1"/>
</dbReference>
<proteinExistence type="predicted"/>
<reference evidence="2" key="1">
    <citation type="journal article" date="2013" name="Proc. Natl. Acad. Sci. U.S.A.">
        <title>Improving the coverage of the cyanobacterial phylum using diversity-driven genome sequencing.</title>
        <authorList>
            <person name="Shih P.M."/>
            <person name="Wu D."/>
            <person name="Latifi A."/>
            <person name="Axen S.D."/>
            <person name="Fewer D.P."/>
            <person name="Talla E."/>
            <person name="Calteau A."/>
            <person name="Cai F."/>
            <person name="Tandeau de Marsac N."/>
            <person name="Rippka R."/>
            <person name="Herdman M."/>
            <person name="Sivonen K."/>
            <person name="Coursin T."/>
            <person name="Laurent T."/>
            <person name="Goodwin L."/>
            <person name="Nolan M."/>
            <person name="Davenport K.W."/>
            <person name="Han C.S."/>
            <person name="Rubin E.M."/>
            <person name="Eisen J.A."/>
            <person name="Woyke T."/>
            <person name="Gugger M."/>
            <person name="Kerfeld C.A."/>
        </authorList>
    </citation>
    <scope>NUCLEOTIDE SEQUENCE [LARGE SCALE GENOMIC DNA]</scope>
    <source>
        <strain evidence="2">ATCC 27147 / PCC 6307</strain>
    </source>
</reference>
<sequence length="154" mass="17045">MTSATLKPRQRKAVLMTAEGMQLRQIAQELNIGYTTLLSWGRNPAYVSAVNEALQQLESEATKELQQGYGDAVKKARELLTSQSESIALGAAKLILNTMNHIVERRESAARWAEMAEQVETMEKRLALIEFMPSAHDVDPTQGSIEASCTPKRA</sequence>
<dbReference type="EMBL" id="CP003495">
    <property type="protein sequence ID" value="AFY27378.1"/>
    <property type="molecule type" value="Genomic_DNA"/>
</dbReference>
<evidence type="ECO:0000313" key="2">
    <source>
        <dbReference type="Proteomes" id="UP000010388"/>
    </source>
</evidence>
<dbReference type="HOGENOM" id="CLU_1841808_0_0_3"/>
<dbReference type="AlphaFoldDB" id="K9P348"/>
<dbReference type="Proteomes" id="UP000010388">
    <property type="component" value="Chromosome"/>
</dbReference>
<accession>K9P348</accession>
<dbReference type="Gene3D" id="1.10.10.60">
    <property type="entry name" value="Homeodomain-like"/>
    <property type="match status" value="1"/>
</dbReference>
<name>K9P348_CYAGP</name>